<dbReference type="Proteomes" id="UP001229486">
    <property type="component" value="Unassembled WGS sequence"/>
</dbReference>
<accession>A0AB73IMV1</accession>
<evidence type="ECO:0008006" key="3">
    <source>
        <dbReference type="Google" id="ProtNLM"/>
    </source>
</evidence>
<dbReference type="AlphaFoldDB" id="A0AB73IMV1"/>
<comment type="caution">
    <text evidence="1">The sequence shown here is derived from an EMBL/GenBank/DDBJ whole genome shotgun (WGS) entry which is preliminary data.</text>
</comment>
<protein>
    <recommendedName>
        <fullName evidence="3">TIR domain-containing protein</fullName>
    </recommendedName>
</protein>
<dbReference type="RefSeq" id="WP_392395967.1">
    <property type="nucleotide sequence ID" value="NZ_JAURTK010000018.1"/>
</dbReference>
<reference evidence="1" key="1">
    <citation type="submission" date="2023-07" db="EMBL/GenBank/DDBJ databases">
        <title>Sorghum-associated microbial communities from plants grown in Nebraska, USA.</title>
        <authorList>
            <person name="Schachtman D."/>
        </authorList>
    </citation>
    <scope>NUCLEOTIDE SEQUENCE</scope>
    <source>
        <strain evidence="1">DS1061</strain>
    </source>
</reference>
<organism evidence="1 2">
    <name type="scientific">Paraburkholderia caledonica</name>
    <dbReference type="NCBI Taxonomy" id="134536"/>
    <lineage>
        <taxon>Bacteria</taxon>
        <taxon>Pseudomonadati</taxon>
        <taxon>Pseudomonadota</taxon>
        <taxon>Betaproteobacteria</taxon>
        <taxon>Burkholderiales</taxon>
        <taxon>Burkholderiaceae</taxon>
        <taxon>Paraburkholderia</taxon>
    </lineage>
</organism>
<evidence type="ECO:0000313" key="2">
    <source>
        <dbReference type="Proteomes" id="UP001229486"/>
    </source>
</evidence>
<gene>
    <name evidence="1" type="ORF">J2793_006811</name>
</gene>
<name>A0AB73IMV1_9BURK</name>
<proteinExistence type="predicted"/>
<evidence type="ECO:0000313" key="1">
    <source>
        <dbReference type="EMBL" id="MDP9651336.1"/>
    </source>
</evidence>
<dbReference type="EMBL" id="JAURTK010000018">
    <property type="protein sequence ID" value="MDP9651336.1"/>
    <property type="molecule type" value="Genomic_DNA"/>
</dbReference>
<sequence>MFQGFNLALKNALWDGQDLAYGELLHAGQRKQVKATIDAFAGHDGVLDASKMQASWFPQIDAQIFISHSHADATFALGLAGWLKTHFDLDSFIDSCAWGYADDLLALVDKKFCRNPGEGTYSYSKRNRSTSHVHMMLSTALVTMMDRCECLFFLNTPSSITPADVIGETETGTTTSPWIYSEIALSGLIRRKNVCQHRRVREEARAVADSLPLRYDVSVRHLESLDLRDLDAWRRGAAVSDAHPLDLLYRMKRSPG</sequence>